<organism evidence="1">
    <name type="scientific">Arundo donax</name>
    <name type="common">Giant reed</name>
    <name type="synonym">Donax arundinaceus</name>
    <dbReference type="NCBI Taxonomy" id="35708"/>
    <lineage>
        <taxon>Eukaryota</taxon>
        <taxon>Viridiplantae</taxon>
        <taxon>Streptophyta</taxon>
        <taxon>Embryophyta</taxon>
        <taxon>Tracheophyta</taxon>
        <taxon>Spermatophyta</taxon>
        <taxon>Magnoliopsida</taxon>
        <taxon>Liliopsida</taxon>
        <taxon>Poales</taxon>
        <taxon>Poaceae</taxon>
        <taxon>PACMAD clade</taxon>
        <taxon>Arundinoideae</taxon>
        <taxon>Arundineae</taxon>
        <taxon>Arundo</taxon>
    </lineage>
</organism>
<proteinExistence type="predicted"/>
<reference evidence="1" key="2">
    <citation type="journal article" date="2015" name="Data Brief">
        <title>Shoot transcriptome of the giant reed, Arundo donax.</title>
        <authorList>
            <person name="Barrero R.A."/>
            <person name="Guerrero F.D."/>
            <person name="Moolhuijzen P."/>
            <person name="Goolsby J.A."/>
            <person name="Tidwell J."/>
            <person name="Bellgard S.E."/>
            <person name="Bellgard M.I."/>
        </authorList>
    </citation>
    <scope>NUCLEOTIDE SEQUENCE</scope>
    <source>
        <tissue evidence="1">Shoot tissue taken approximately 20 cm above the soil surface</tissue>
    </source>
</reference>
<protein>
    <submittedName>
        <fullName evidence="1">Uncharacterized protein</fullName>
    </submittedName>
</protein>
<dbReference type="EMBL" id="GBRH01196313">
    <property type="protein sequence ID" value="JAE01583.1"/>
    <property type="molecule type" value="Transcribed_RNA"/>
</dbReference>
<dbReference type="AlphaFoldDB" id="A0A0A9EZY4"/>
<reference evidence="1" key="1">
    <citation type="submission" date="2014-09" db="EMBL/GenBank/DDBJ databases">
        <authorList>
            <person name="Magalhaes I.L.F."/>
            <person name="Oliveira U."/>
            <person name="Santos F.R."/>
            <person name="Vidigal T.H.D.A."/>
            <person name="Brescovit A.D."/>
            <person name="Santos A.J."/>
        </authorList>
    </citation>
    <scope>NUCLEOTIDE SEQUENCE</scope>
    <source>
        <tissue evidence="1">Shoot tissue taken approximately 20 cm above the soil surface</tissue>
    </source>
</reference>
<name>A0A0A9EZY4_ARUDO</name>
<evidence type="ECO:0000313" key="1">
    <source>
        <dbReference type="EMBL" id="JAE01583.1"/>
    </source>
</evidence>
<accession>A0A0A9EZY4</accession>
<sequence>MKYTFQHMHQLEIHATIKFKHLNRWTLGFERFEPGGT</sequence>